<gene>
    <name evidence="1" type="ORF">SAMN02745194_05025</name>
</gene>
<accession>A0A1M6SWJ7</accession>
<proteinExistence type="predicted"/>
<name>A0A1M6SWJ7_9PROT</name>
<sequence>MAIPEGSLTAASPTSDWFAPTGPFRIWRDGGTGTLALHERAAGDTGNGVDTGATLTAAGSMQGEAGYRGKSEFRLVLTGSGPVAFKVFGS</sequence>
<evidence type="ECO:0000313" key="1">
    <source>
        <dbReference type="EMBL" id="SHK49037.1"/>
    </source>
</evidence>
<protein>
    <submittedName>
        <fullName evidence="1">Uncharacterized protein</fullName>
    </submittedName>
</protein>
<keyword evidence="2" id="KW-1185">Reference proteome</keyword>
<organism evidence="1 2">
    <name type="scientific">Muricoccus roseus</name>
    <dbReference type="NCBI Taxonomy" id="198092"/>
    <lineage>
        <taxon>Bacteria</taxon>
        <taxon>Pseudomonadati</taxon>
        <taxon>Pseudomonadota</taxon>
        <taxon>Alphaproteobacteria</taxon>
        <taxon>Acetobacterales</taxon>
        <taxon>Roseomonadaceae</taxon>
        <taxon>Muricoccus</taxon>
    </lineage>
</organism>
<evidence type="ECO:0000313" key="2">
    <source>
        <dbReference type="Proteomes" id="UP000184387"/>
    </source>
</evidence>
<dbReference type="Proteomes" id="UP000184387">
    <property type="component" value="Unassembled WGS sequence"/>
</dbReference>
<dbReference type="AlphaFoldDB" id="A0A1M6SWJ7"/>
<dbReference type="EMBL" id="FQZF01000063">
    <property type="protein sequence ID" value="SHK49037.1"/>
    <property type="molecule type" value="Genomic_DNA"/>
</dbReference>
<dbReference type="RefSeq" id="WP_073140576.1">
    <property type="nucleotide sequence ID" value="NZ_FQZF01000063.1"/>
</dbReference>
<dbReference type="STRING" id="198092.SAMN02745194_05025"/>
<reference evidence="1 2" key="1">
    <citation type="submission" date="2016-11" db="EMBL/GenBank/DDBJ databases">
        <authorList>
            <person name="Jaros S."/>
            <person name="Januszkiewicz K."/>
            <person name="Wedrychowicz H."/>
        </authorList>
    </citation>
    <scope>NUCLEOTIDE SEQUENCE [LARGE SCALE GENOMIC DNA]</scope>
    <source>
        <strain evidence="1 2">DSM 14916</strain>
    </source>
</reference>